<dbReference type="PIRSF" id="PIRSF000103">
    <property type="entry name" value="HIBADH"/>
    <property type="match status" value="1"/>
</dbReference>
<evidence type="ECO:0000256" key="3">
    <source>
        <dbReference type="PIRSR" id="PIRSR000103-1"/>
    </source>
</evidence>
<dbReference type="GO" id="GO:0050661">
    <property type="term" value="F:NADP binding"/>
    <property type="evidence" value="ECO:0007669"/>
    <property type="project" value="InterPro"/>
</dbReference>
<evidence type="ECO:0000259" key="4">
    <source>
        <dbReference type="Pfam" id="PF03446"/>
    </source>
</evidence>
<evidence type="ECO:0008006" key="8">
    <source>
        <dbReference type="Google" id="ProtNLM"/>
    </source>
</evidence>
<dbReference type="Pfam" id="PF14833">
    <property type="entry name" value="NAD_binding_11"/>
    <property type="match status" value="1"/>
</dbReference>
<evidence type="ECO:0000313" key="7">
    <source>
        <dbReference type="Proteomes" id="UP000190965"/>
    </source>
</evidence>
<dbReference type="Pfam" id="PF03446">
    <property type="entry name" value="NAD_binding_2"/>
    <property type="match status" value="1"/>
</dbReference>
<dbReference type="InterPro" id="IPR036291">
    <property type="entry name" value="NAD(P)-bd_dom_sf"/>
</dbReference>
<reference evidence="6 7" key="1">
    <citation type="submission" date="2016-12" db="EMBL/GenBank/DDBJ databases">
        <title>Draft genome sequences of seven strains of Pseudomonas fluorescens that produce 4-formylaminooxyvinylglycine.</title>
        <authorList>
            <person name="Okrent R.A."/>
            <person name="Manning V.A."/>
            <person name="Trippe K.M."/>
        </authorList>
    </citation>
    <scope>NUCLEOTIDE SEQUENCE [LARGE SCALE GENOMIC DNA]</scope>
    <source>
        <strain evidence="6 7">P5A</strain>
    </source>
</reference>
<dbReference type="SUPFAM" id="SSF48179">
    <property type="entry name" value="6-phosphogluconate dehydrogenase C-terminal domain-like"/>
    <property type="match status" value="1"/>
</dbReference>
<evidence type="ECO:0000313" key="6">
    <source>
        <dbReference type="EMBL" id="OPB00942.1"/>
    </source>
</evidence>
<feature type="domain" description="3-hydroxyisobutyrate dehydrogenase-like NAD-binding" evidence="5">
    <location>
        <begin position="180"/>
        <end position="248"/>
    </location>
</feature>
<dbReference type="InterPro" id="IPR013328">
    <property type="entry name" value="6PGD_dom2"/>
</dbReference>
<dbReference type="SUPFAM" id="SSF51735">
    <property type="entry name" value="NAD(P)-binding Rossmann-fold domains"/>
    <property type="match status" value="1"/>
</dbReference>
<dbReference type="Proteomes" id="UP000190965">
    <property type="component" value="Unassembled WGS sequence"/>
</dbReference>
<dbReference type="InterPro" id="IPR008927">
    <property type="entry name" value="6-PGluconate_DH-like_C_sf"/>
</dbReference>
<keyword evidence="1" id="KW-0560">Oxidoreductase</keyword>
<dbReference type="PANTHER" id="PTHR43060">
    <property type="entry name" value="3-HYDROXYISOBUTYRATE DEHYDROGENASE-LIKE 1, MITOCHONDRIAL-RELATED"/>
    <property type="match status" value="1"/>
</dbReference>
<evidence type="ECO:0000256" key="1">
    <source>
        <dbReference type="ARBA" id="ARBA00023002"/>
    </source>
</evidence>
<accession>A0A1T2Z8G6</accession>
<keyword evidence="2" id="KW-0520">NAD</keyword>
<dbReference type="GO" id="GO:0016491">
    <property type="term" value="F:oxidoreductase activity"/>
    <property type="evidence" value="ECO:0007669"/>
    <property type="project" value="UniProtKB-KW"/>
</dbReference>
<evidence type="ECO:0000256" key="2">
    <source>
        <dbReference type="ARBA" id="ARBA00023027"/>
    </source>
</evidence>
<dbReference type="Gene3D" id="1.10.1040.10">
    <property type="entry name" value="N-(1-d-carboxylethyl)-l-norvaline Dehydrogenase, domain 2"/>
    <property type="match status" value="1"/>
</dbReference>
<dbReference type="EMBL" id="MSDF01000001">
    <property type="protein sequence ID" value="OPB00942.1"/>
    <property type="molecule type" value="Genomic_DNA"/>
</dbReference>
<organism evidence="6 7">
    <name type="scientific">Pseudomonas fluorescens</name>
    <dbReference type="NCBI Taxonomy" id="294"/>
    <lineage>
        <taxon>Bacteria</taxon>
        <taxon>Pseudomonadati</taxon>
        <taxon>Pseudomonadota</taxon>
        <taxon>Gammaproteobacteria</taxon>
        <taxon>Pseudomonadales</taxon>
        <taxon>Pseudomonadaceae</taxon>
        <taxon>Pseudomonas</taxon>
    </lineage>
</organism>
<dbReference type="Gene3D" id="3.40.50.720">
    <property type="entry name" value="NAD(P)-binding Rossmann-like Domain"/>
    <property type="match status" value="1"/>
</dbReference>
<dbReference type="InterPro" id="IPR029154">
    <property type="entry name" value="HIBADH-like_NADP-bd"/>
</dbReference>
<comment type="caution">
    <text evidence="6">The sequence shown here is derived from an EMBL/GenBank/DDBJ whole genome shotgun (WGS) entry which is preliminary data.</text>
</comment>
<dbReference type="InterPro" id="IPR006115">
    <property type="entry name" value="6PGDH_NADP-bd"/>
</dbReference>
<dbReference type="GO" id="GO:0051287">
    <property type="term" value="F:NAD binding"/>
    <property type="evidence" value="ECO:0007669"/>
    <property type="project" value="InterPro"/>
</dbReference>
<dbReference type="PANTHER" id="PTHR43060:SF14">
    <property type="entry name" value="DEHYDROGENASE-LIKE PROTEIN"/>
    <property type="match status" value="1"/>
</dbReference>
<feature type="active site" evidence="3">
    <location>
        <position position="186"/>
    </location>
</feature>
<name>A0A1T2Z8G6_PSEFL</name>
<proteinExistence type="predicted"/>
<protein>
    <recommendedName>
        <fullName evidence="8">2-hydroxy-3-oxopropionate reductase</fullName>
    </recommendedName>
</protein>
<evidence type="ECO:0000259" key="5">
    <source>
        <dbReference type="Pfam" id="PF14833"/>
    </source>
</evidence>
<dbReference type="AlphaFoldDB" id="A0A1T2Z8G6"/>
<sequence>MKTIRSKHMSENKPNTQSIAVGFVGLGDQGLLMAAAIARAGHDLHVWARNPEHYTGLKGAAFTRHDSIESLAAASEVVGLCISSDDDVIQLLRNGLLQHLRKGAIVINHGTGTPAKAKEIAEICAKGGVEALDAPVSGGRPAAEECRLTTYVGGAKAVAKQCLPVFQSFSRHVQYMGATGAGQYAKLFNNTLMIMNQAAIADVLDLASRCGLDPRKTVEALKLGSAFSNSLTYFNTMITEQTVGHLSRLEEEDMDLFAVAMADVGIDGSIVYERGIAGARGIAKTIQLLNS</sequence>
<feature type="domain" description="6-phosphogluconate dehydrogenase NADP-binding" evidence="4">
    <location>
        <begin position="21"/>
        <end position="177"/>
    </location>
</feature>
<dbReference type="InterPro" id="IPR015815">
    <property type="entry name" value="HIBADH-related"/>
</dbReference>
<gene>
    <name evidence="6" type="ORF">BFW87_00605</name>
</gene>